<dbReference type="EMBL" id="BQFW01000008">
    <property type="protein sequence ID" value="GJJ73617.1"/>
    <property type="molecule type" value="Genomic_DNA"/>
</dbReference>
<evidence type="ECO:0000256" key="2">
    <source>
        <dbReference type="ARBA" id="ARBA00022692"/>
    </source>
</evidence>
<dbReference type="PANTHER" id="PTHR15549:SF26">
    <property type="entry name" value="AXIAL BUDDING PATTERN PROTEIN 2-RELATED"/>
    <property type="match status" value="1"/>
</dbReference>
<feature type="transmembrane region" description="Helical" evidence="6">
    <location>
        <begin position="368"/>
        <end position="390"/>
    </location>
</feature>
<evidence type="ECO:0000256" key="5">
    <source>
        <dbReference type="SAM" id="MobiDB-lite"/>
    </source>
</evidence>
<evidence type="ECO:0008006" key="9">
    <source>
        <dbReference type="Google" id="ProtNLM"/>
    </source>
</evidence>
<protein>
    <recommendedName>
        <fullName evidence="9">Peptidase A1 domain-containing protein</fullName>
    </recommendedName>
</protein>
<feature type="region of interest" description="Disordered" evidence="5">
    <location>
        <begin position="340"/>
        <end position="364"/>
    </location>
</feature>
<dbReference type="GO" id="GO:0016020">
    <property type="term" value="C:membrane"/>
    <property type="evidence" value="ECO:0007669"/>
    <property type="project" value="UniProtKB-SubCell"/>
</dbReference>
<dbReference type="GO" id="GO:0071944">
    <property type="term" value="C:cell periphery"/>
    <property type="evidence" value="ECO:0007669"/>
    <property type="project" value="UniProtKB-ARBA"/>
</dbReference>
<dbReference type="AlphaFoldDB" id="A0A9P3HBK3"/>
<reference evidence="7" key="1">
    <citation type="submission" date="2021-11" db="EMBL/GenBank/DDBJ databases">
        <authorList>
            <person name="Herlambang A."/>
            <person name="Guo Y."/>
            <person name="Takashima Y."/>
            <person name="Nishizawa T."/>
        </authorList>
    </citation>
    <scope>NUCLEOTIDE SEQUENCE</scope>
    <source>
        <strain evidence="7">E1425</strain>
    </source>
</reference>
<evidence type="ECO:0000256" key="1">
    <source>
        <dbReference type="ARBA" id="ARBA00004167"/>
    </source>
</evidence>
<comment type="subcellular location">
    <subcellularLocation>
        <location evidence="1">Membrane</location>
        <topology evidence="1">Single-pass membrane protein</topology>
    </subcellularLocation>
</comment>
<sequence length="584" mass="61191">MSTVSVPAYPNACIGPSLAASTVYLAGVPPSVEGRLEFYSIDLTNINSPTATLINSTEPAGLFWTSGSPKACYPYPGNQANPNNPMLMVQFGAKSQFTNLYPVSKFMDDPTGFTDYMFVSPKLFSISGAVGPSNWFTALLDHPSNLTGSSWSALRINATLTLDSQRDFVISQYPTATPLLSVGTFIPTSSTPAQGYQVVFDNGGGGVMYTSLDSAAPINNDQNDRILSLSSAQTVDMGGIILTYNAIPVTMVGVAYILDQAADGSTVIYSINPASGPKLQRVPVSGMVPPFSPSMSATALGGQIVTYGSSSTGSVSSTFNSFNTVAGSWSGPGLVQPAAIPSPSASNNISPTPSNNSNNSSSGKSTNVGAIAGGVVGGLVVIALIVFLFIRHRRRSNAAAASAAASATAAPAPVLNTATKPIFQAQPPLQQQQQQQQQPQMQQAYAYVTPQQAPTYNPHNSYMPYMDPSKDAYSPAPQHSAPPAQPPSPLIFQQQQHQQPTYSYTPPTLGIAAVEPQNPNIFQPQEASSDSGSNPSYTQAQYTPSTSAATPQTPYTPVANQAHTPSTGASSPQYVHHNNHGYVS</sequence>
<evidence type="ECO:0000256" key="3">
    <source>
        <dbReference type="ARBA" id="ARBA00022989"/>
    </source>
</evidence>
<evidence type="ECO:0000313" key="8">
    <source>
        <dbReference type="Proteomes" id="UP000827284"/>
    </source>
</evidence>
<keyword evidence="3 6" id="KW-1133">Transmembrane helix</keyword>
<name>A0A9P3HBK3_9FUNG</name>
<keyword evidence="4 6" id="KW-0472">Membrane</keyword>
<dbReference type="Proteomes" id="UP000827284">
    <property type="component" value="Unassembled WGS sequence"/>
</dbReference>
<evidence type="ECO:0000313" key="7">
    <source>
        <dbReference type="EMBL" id="GJJ73617.1"/>
    </source>
</evidence>
<keyword evidence="8" id="KW-1185">Reference proteome</keyword>
<keyword evidence="2 6" id="KW-0812">Transmembrane</keyword>
<feature type="compositionally biased region" description="Low complexity" evidence="5">
    <location>
        <begin position="340"/>
        <end position="362"/>
    </location>
</feature>
<organism evidence="7 8">
    <name type="scientific">Entomortierella parvispora</name>
    <dbReference type="NCBI Taxonomy" id="205924"/>
    <lineage>
        <taxon>Eukaryota</taxon>
        <taxon>Fungi</taxon>
        <taxon>Fungi incertae sedis</taxon>
        <taxon>Mucoromycota</taxon>
        <taxon>Mortierellomycotina</taxon>
        <taxon>Mortierellomycetes</taxon>
        <taxon>Mortierellales</taxon>
        <taxon>Mortierellaceae</taxon>
        <taxon>Entomortierella</taxon>
    </lineage>
</organism>
<comment type="caution">
    <text evidence="7">The sequence shown here is derived from an EMBL/GenBank/DDBJ whole genome shotgun (WGS) entry which is preliminary data.</text>
</comment>
<feature type="region of interest" description="Disordered" evidence="5">
    <location>
        <begin position="452"/>
        <end position="584"/>
    </location>
</feature>
<gene>
    <name evidence="7" type="ORF">EMPS_05975</name>
</gene>
<evidence type="ECO:0000256" key="4">
    <source>
        <dbReference type="ARBA" id="ARBA00023136"/>
    </source>
</evidence>
<feature type="compositionally biased region" description="Polar residues" evidence="5">
    <location>
        <begin position="558"/>
        <end position="573"/>
    </location>
</feature>
<feature type="compositionally biased region" description="Polar residues" evidence="5">
    <location>
        <begin position="517"/>
        <end position="541"/>
    </location>
</feature>
<accession>A0A9P3HBK3</accession>
<evidence type="ECO:0000256" key="6">
    <source>
        <dbReference type="SAM" id="Phobius"/>
    </source>
</evidence>
<proteinExistence type="predicted"/>
<dbReference type="InterPro" id="IPR051694">
    <property type="entry name" value="Immunoregulatory_rcpt-like"/>
</dbReference>
<feature type="compositionally biased region" description="Low complexity" evidence="5">
    <location>
        <begin position="542"/>
        <end position="557"/>
    </location>
</feature>
<dbReference type="PANTHER" id="PTHR15549">
    <property type="entry name" value="PAIRED IMMUNOGLOBULIN-LIKE TYPE 2 RECEPTOR"/>
    <property type="match status" value="1"/>
</dbReference>
<dbReference type="OrthoDB" id="2431312at2759"/>
<reference evidence="7" key="2">
    <citation type="journal article" date="2022" name="Microbiol. Resour. Announc.">
        <title>Whole-Genome Sequence of Entomortierella parvispora E1425, a Mucoromycotan Fungus Associated with Burkholderiaceae-Related Endosymbiotic Bacteria.</title>
        <authorList>
            <person name="Herlambang A."/>
            <person name="Guo Y."/>
            <person name="Takashima Y."/>
            <person name="Narisawa K."/>
            <person name="Ohta H."/>
            <person name="Nishizawa T."/>
        </authorList>
    </citation>
    <scope>NUCLEOTIDE SEQUENCE</scope>
    <source>
        <strain evidence="7">E1425</strain>
    </source>
</reference>